<dbReference type="AlphaFoldDB" id="A0A9Q8SBY0"/>
<sequence>MCVWTELKEAWAGRERDWDQAYLAGLLGLGMGTGASMRVRNAYRGVLRGVCNIPGADSLSLSVSVGMGLLSLSSLSIFLFLKSLR</sequence>
<protein>
    <submittedName>
        <fullName evidence="2">Uncharacterized protein</fullName>
    </submittedName>
</protein>
<dbReference type="GeneID" id="73334942"/>
<dbReference type="RefSeq" id="XP_049135889.1">
    <property type="nucleotide sequence ID" value="XM_049279932.1"/>
</dbReference>
<dbReference type="EMBL" id="CP019471">
    <property type="protein sequence ID" value="UQC74238.1"/>
    <property type="molecule type" value="Genomic_DNA"/>
</dbReference>
<dbReference type="KEGG" id="clup:CLUP02_00886"/>
<feature type="transmembrane region" description="Helical" evidence="1">
    <location>
        <begin position="21"/>
        <end position="39"/>
    </location>
</feature>
<dbReference type="Proteomes" id="UP000830671">
    <property type="component" value="Chromosome 1"/>
</dbReference>
<evidence type="ECO:0000256" key="1">
    <source>
        <dbReference type="SAM" id="Phobius"/>
    </source>
</evidence>
<keyword evidence="1" id="KW-1133">Transmembrane helix</keyword>
<keyword evidence="3" id="KW-1185">Reference proteome</keyword>
<gene>
    <name evidence="2" type="ORF">CLUP02_00886</name>
</gene>
<accession>A0A9Q8SBY0</accession>
<feature type="transmembrane region" description="Helical" evidence="1">
    <location>
        <begin position="59"/>
        <end position="81"/>
    </location>
</feature>
<evidence type="ECO:0000313" key="3">
    <source>
        <dbReference type="Proteomes" id="UP000830671"/>
    </source>
</evidence>
<evidence type="ECO:0000313" key="2">
    <source>
        <dbReference type="EMBL" id="UQC74238.1"/>
    </source>
</evidence>
<organism evidence="2 3">
    <name type="scientific">Colletotrichum lupini</name>
    <dbReference type="NCBI Taxonomy" id="145971"/>
    <lineage>
        <taxon>Eukaryota</taxon>
        <taxon>Fungi</taxon>
        <taxon>Dikarya</taxon>
        <taxon>Ascomycota</taxon>
        <taxon>Pezizomycotina</taxon>
        <taxon>Sordariomycetes</taxon>
        <taxon>Hypocreomycetidae</taxon>
        <taxon>Glomerellales</taxon>
        <taxon>Glomerellaceae</taxon>
        <taxon>Colletotrichum</taxon>
        <taxon>Colletotrichum acutatum species complex</taxon>
    </lineage>
</organism>
<reference evidence="2" key="1">
    <citation type="journal article" date="2021" name="Mol. Plant Microbe Interact.">
        <title>Complete Genome Sequence of the Plant-Pathogenic Fungus Colletotrichum lupini.</title>
        <authorList>
            <person name="Baroncelli R."/>
            <person name="Pensec F."/>
            <person name="Da Lio D."/>
            <person name="Boufleur T."/>
            <person name="Vicente I."/>
            <person name="Sarrocco S."/>
            <person name="Picot A."/>
            <person name="Baraldi E."/>
            <person name="Sukno S."/>
            <person name="Thon M."/>
            <person name="Le Floch G."/>
        </authorList>
    </citation>
    <scope>NUCLEOTIDE SEQUENCE</scope>
    <source>
        <strain evidence="2">IMI 504893</strain>
    </source>
</reference>
<name>A0A9Q8SBY0_9PEZI</name>
<proteinExistence type="predicted"/>
<keyword evidence="1" id="KW-0472">Membrane</keyword>
<keyword evidence="1" id="KW-0812">Transmembrane</keyword>